<evidence type="ECO:0000256" key="4">
    <source>
        <dbReference type="ARBA" id="ARBA00023136"/>
    </source>
</evidence>
<feature type="transmembrane region" description="Helical" evidence="6">
    <location>
        <begin position="47"/>
        <end position="69"/>
    </location>
</feature>
<dbReference type="PANTHER" id="PTHR23507:SF1">
    <property type="entry name" value="FI18259P1-RELATED"/>
    <property type="match status" value="1"/>
</dbReference>
<dbReference type="GO" id="GO:0022857">
    <property type="term" value="F:transmembrane transporter activity"/>
    <property type="evidence" value="ECO:0007669"/>
    <property type="project" value="InterPro"/>
</dbReference>
<dbReference type="SUPFAM" id="SSF103473">
    <property type="entry name" value="MFS general substrate transporter"/>
    <property type="match status" value="1"/>
</dbReference>
<keyword evidence="2 6" id="KW-0812">Transmembrane</keyword>
<dbReference type="GO" id="GO:0016020">
    <property type="term" value="C:membrane"/>
    <property type="evidence" value="ECO:0007669"/>
    <property type="project" value="UniProtKB-SubCell"/>
</dbReference>
<comment type="subcellular location">
    <subcellularLocation>
        <location evidence="1">Membrane</location>
        <topology evidence="1">Multi-pass membrane protein</topology>
    </subcellularLocation>
</comment>
<feature type="transmembrane region" description="Helical" evidence="6">
    <location>
        <begin position="392"/>
        <end position="413"/>
    </location>
</feature>
<feature type="transmembrane region" description="Helical" evidence="6">
    <location>
        <begin position="325"/>
        <end position="346"/>
    </location>
</feature>
<dbReference type="Gene3D" id="1.20.1250.20">
    <property type="entry name" value="MFS general substrate transporter like domains"/>
    <property type="match status" value="1"/>
</dbReference>
<dbReference type="InterPro" id="IPR011701">
    <property type="entry name" value="MFS"/>
</dbReference>
<comment type="caution">
    <text evidence="7">The sequence shown here is derived from an EMBL/GenBank/DDBJ whole genome shotgun (WGS) entry which is preliminary data.</text>
</comment>
<gene>
    <name evidence="7" type="ORF">B0T16DRAFT_410656</name>
</gene>
<keyword evidence="4 6" id="KW-0472">Membrane</keyword>
<accession>A0AA40CUH4</accession>
<feature type="transmembrane region" description="Helical" evidence="6">
    <location>
        <begin position="179"/>
        <end position="204"/>
    </location>
</feature>
<name>A0AA40CUH4_9PEZI</name>
<evidence type="ECO:0000313" key="8">
    <source>
        <dbReference type="Proteomes" id="UP001174936"/>
    </source>
</evidence>
<evidence type="ECO:0000256" key="2">
    <source>
        <dbReference type="ARBA" id="ARBA00022692"/>
    </source>
</evidence>
<evidence type="ECO:0000313" key="7">
    <source>
        <dbReference type="EMBL" id="KAK0649748.1"/>
    </source>
</evidence>
<feature type="transmembrane region" description="Helical" evidence="6">
    <location>
        <begin position="493"/>
        <end position="510"/>
    </location>
</feature>
<evidence type="ECO:0000256" key="3">
    <source>
        <dbReference type="ARBA" id="ARBA00022989"/>
    </source>
</evidence>
<evidence type="ECO:0000256" key="6">
    <source>
        <dbReference type="SAM" id="Phobius"/>
    </source>
</evidence>
<sequence>MAPQPQHENGNRDGHGHLETIEPMPEETTPLLDERDENASRPSPSPLYPYALIFVVLLIIVSDVGGSLLDTPEVRLLEMAVCRDYYRLHDPSVIGPPPLSYVDENLCKERDIQTSLVYLRTKKGLLGLIPGILLTIPYGRLSDRHGRKPILFLGILGQVLSYFWMLFICYFHQTFDTRLVLISPAFLLIGGGSRVLSAAVYSVIVDVTPEEMRTTAFYVLGAGAIICDVIMAPIGSWLLAKDLWLPFRFSSIILLFAVLMTLMIPETLPVEKRASSLEIPESPPTTNADPERQNIWQWSFNSLRDYVNSITSALGIAWATRELRLCLLVVFLFTFNVSSGVISISYASTALDWPVWRVGYLISVNGMMTLGILIALAFLSQALERRLGVRPLALDVNVVRVSSIVLGVAGLLMGLPYKWTIIIGYILSGGGYGLYQAMQGLLASYGDKTHTGQVYATASLVDLVARMAGALTYSRLFEWGWDHFPWWGKGLPFLVVSLFNFLLSLVAFWLPTKVPTRA</sequence>
<evidence type="ECO:0000256" key="1">
    <source>
        <dbReference type="ARBA" id="ARBA00004141"/>
    </source>
</evidence>
<dbReference type="InterPro" id="IPR036259">
    <property type="entry name" value="MFS_trans_sf"/>
</dbReference>
<organism evidence="7 8">
    <name type="scientific">Cercophora newfieldiana</name>
    <dbReference type="NCBI Taxonomy" id="92897"/>
    <lineage>
        <taxon>Eukaryota</taxon>
        <taxon>Fungi</taxon>
        <taxon>Dikarya</taxon>
        <taxon>Ascomycota</taxon>
        <taxon>Pezizomycotina</taxon>
        <taxon>Sordariomycetes</taxon>
        <taxon>Sordariomycetidae</taxon>
        <taxon>Sordariales</taxon>
        <taxon>Lasiosphaeriaceae</taxon>
        <taxon>Cercophora</taxon>
    </lineage>
</organism>
<feature type="region of interest" description="Disordered" evidence="5">
    <location>
        <begin position="1"/>
        <end position="43"/>
    </location>
</feature>
<feature type="transmembrane region" description="Helical" evidence="6">
    <location>
        <begin position="245"/>
        <end position="264"/>
    </location>
</feature>
<protein>
    <submittedName>
        <fullName evidence="7">Major facilitator superfamily domain-containing protein</fullName>
    </submittedName>
</protein>
<dbReference type="AlphaFoldDB" id="A0AA40CUH4"/>
<feature type="transmembrane region" description="Helical" evidence="6">
    <location>
        <begin position="358"/>
        <end position="380"/>
    </location>
</feature>
<dbReference type="EMBL" id="JAULSV010000003">
    <property type="protein sequence ID" value="KAK0649748.1"/>
    <property type="molecule type" value="Genomic_DNA"/>
</dbReference>
<feature type="compositionally biased region" description="Low complexity" evidence="5">
    <location>
        <begin position="21"/>
        <end position="31"/>
    </location>
</feature>
<feature type="transmembrane region" description="Helical" evidence="6">
    <location>
        <begin position="150"/>
        <end position="173"/>
    </location>
</feature>
<reference evidence="7" key="1">
    <citation type="submission" date="2023-06" db="EMBL/GenBank/DDBJ databases">
        <title>Genome-scale phylogeny and comparative genomics of the fungal order Sordariales.</title>
        <authorList>
            <consortium name="Lawrence Berkeley National Laboratory"/>
            <person name="Hensen N."/>
            <person name="Bonometti L."/>
            <person name="Westerberg I."/>
            <person name="Brannstrom I.O."/>
            <person name="Guillou S."/>
            <person name="Cros-Aarteil S."/>
            <person name="Calhoun S."/>
            <person name="Haridas S."/>
            <person name="Kuo A."/>
            <person name="Mondo S."/>
            <person name="Pangilinan J."/>
            <person name="Riley R."/>
            <person name="Labutti K."/>
            <person name="Andreopoulos B."/>
            <person name="Lipzen A."/>
            <person name="Chen C."/>
            <person name="Yanf M."/>
            <person name="Daum C."/>
            <person name="Ng V."/>
            <person name="Clum A."/>
            <person name="Steindorff A."/>
            <person name="Ohm R."/>
            <person name="Martin F."/>
            <person name="Silar P."/>
            <person name="Natvig D."/>
            <person name="Lalanne C."/>
            <person name="Gautier V."/>
            <person name="Ament-Velasquez S.L."/>
            <person name="Kruys A."/>
            <person name="Hutchinson M.I."/>
            <person name="Powell A.J."/>
            <person name="Barry K."/>
            <person name="Miller A.N."/>
            <person name="Grigoriev I.V."/>
            <person name="Debuchy R."/>
            <person name="Gladieux P."/>
            <person name="Thoren M.H."/>
            <person name="Johannesson H."/>
        </authorList>
    </citation>
    <scope>NUCLEOTIDE SEQUENCE</scope>
    <source>
        <strain evidence="7">SMH2532-1</strain>
    </source>
</reference>
<dbReference type="PANTHER" id="PTHR23507">
    <property type="entry name" value="ZGC:174356"/>
    <property type="match status" value="1"/>
</dbReference>
<dbReference type="Proteomes" id="UP001174936">
    <property type="component" value="Unassembled WGS sequence"/>
</dbReference>
<feature type="transmembrane region" description="Helical" evidence="6">
    <location>
        <begin position="216"/>
        <end position="239"/>
    </location>
</feature>
<keyword evidence="3 6" id="KW-1133">Transmembrane helix</keyword>
<keyword evidence="8" id="KW-1185">Reference proteome</keyword>
<dbReference type="Pfam" id="PF07690">
    <property type="entry name" value="MFS_1"/>
    <property type="match status" value="1"/>
</dbReference>
<proteinExistence type="predicted"/>
<evidence type="ECO:0000256" key="5">
    <source>
        <dbReference type="SAM" id="MobiDB-lite"/>
    </source>
</evidence>
<feature type="compositionally biased region" description="Basic and acidic residues" evidence="5">
    <location>
        <begin position="9"/>
        <end position="20"/>
    </location>
</feature>